<dbReference type="InterPro" id="IPR032675">
    <property type="entry name" value="LRR_dom_sf"/>
</dbReference>
<dbReference type="SMART" id="SM00369">
    <property type="entry name" value="LRR_TYP"/>
    <property type="match status" value="7"/>
</dbReference>
<dbReference type="Proteomes" id="UP001187531">
    <property type="component" value="Unassembled WGS sequence"/>
</dbReference>
<dbReference type="InterPro" id="IPR001611">
    <property type="entry name" value="Leu-rich_rpt"/>
</dbReference>
<dbReference type="AlphaFoldDB" id="A0AA88I4K4"/>
<evidence type="ECO:0000313" key="7">
    <source>
        <dbReference type="EMBL" id="KAK2723910.1"/>
    </source>
</evidence>
<dbReference type="InterPro" id="IPR003591">
    <property type="entry name" value="Leu-rich_rpt_typical-subtyp"/>
</dbReference>
<comment type="caution">
    <text evidence="7">The sequence shown here is derived from an EMBL/GenBank/DDBJ whole genome shotgun (WGS) entry which is preliminary data.</text>
</comment>
<proteinExistence type="predicted"/>
<dbReference type="PROSITE" id="PS51450">
    <property type="entry name" value="LRR"/>
    <property type="match status" value="1"/>
</dbReference>
<feature type="non-terminal residue" evidence="7">
    <location>
        <position position="721"/>
    </location>
</feature>
<name>A0AA88I4K4_ARTSF</name>
<keyword evidence="8" id="KW-1185">Reference proteome</keyword>
<evidence type="ECO:0000313" key="8">
    <source>
        <dbReference type="Proteomes" id="UP001187531"/>
    </source>
</evidence>
<dbReference type="SMART" id="SM00365">
    <property type="entry name" value="LRR_SD22"/>
    <property type="match status" value="3"/>
</dbReference>
<keyword evidence="5" id="KW-0812">Transmembrane</keyword>
<keyword evidence="2 6" id="KW-0732">Signal</keyword>
<feature type="region of interest" description="Disordered" evidence="4">
    <location>
        <begin position="468"/>
        <end position="517"/>
    </location>
</feature>
<dbReference type="Pfam" id="PF13855">
    <property type="entry name" value="LRR_8"/>
    <property type="match status" value="3"/>
</dbReference>
<keyword evidence="5" id="KW-0472">Membrane</keyword>
<evidence type="ECO:0000256" key="1">
    <source>
        <dbReference type="ARBA" id="ARBA00022614"/>
    </source>
</evidence>
<dbReference type="Gene3D" id="3.80.10.10">
    <property type="entry name" value="Ribonuclease Inhibitor"/>
    <property type="match status" value="2"/>
</dbReference>
<evidence type="ECO:0000256" key="5">
    <source>
        <dbReference type="SAM" id="Phobius"/>
    </source>
</evidence>
<evidence type="ECO:0000256" key="3">
    <source>
        <dbReference type="ARBA" id="ARBA00022737"/>
    </source>
</evidence>
<protein>
    <submittedName>
        <fullName evidence="7">Uncharacterized protein</fullName>
    </submittedName>
</protein>
<dbReference type="EMBL" id="JAVRJZ010000004">
    <property type="protein sequence ID" value="KAK2723910.1"/>
    <property type="molecule type" value="Genomic_DNA"/>
</dbReference>
<keyword evidence="3" id="KW-0677">Repeat</keyword>
<dbReference type="InterPro" id="IPR050541">
    <property type="entry name" value="LRR_TM_domain-containing"/>
</dbReference>
<reference evidence="7" key="1">
    <citation type="submission" date="2023-07" db="EMBL/GenBank/DDBJ databases">
        <title>Chromosome-level genome assembly of Artemia franciscana.</title>
        <authorList>
            <person name="Jo E."/>
        </authorList>
    </citation>
    <scope>NUCLEOTIDE SEQUENCE</scope>
    <source>
        <tissue evidence="7">Whole body</tissue>
    </source>
</reference>
<dbReference type="PANTHER" id="PTHR24369">
    <property type="entry name" value="ANTIGEN BSP, PUTATIVE-RELATED"/>
    <property type="match status" value="1"/>
</dbReference>
<evidence type="ECO:0000256" key="6">
    <source>
        <dbReference type="SAM" id="SignalP"/>
    </source>
</evidence>
<sequence length="721" mass="79057">MKKPSQWTSAYLSLAALAAALVKGDQCPWGSDLEELHSACVCSINNNDELSLQCSNVEFPVLITVLRDFPGLIDVLYISNSSIPELPNGIFRQLTIHNLQLSRCGLKEIEEGAFQGQDESLKNLNLQDNLLTAVPTRAIKELSELLMLDLSSNKIMLIEDDAFTGLSLLTLKLAENNLTISRNAFRGLDDSLKNLNLKGTRQREIPEAVRALSSLAFLDLAQNNIRKLDPQVLSQLDSLTALNLERNIIQSFDPDTFDGINDTLSSLSLLNNLITIYPVDIFSTLGNLKVLDIGFNLLTQIPDDAFKNLGVITLLAVDGNPLSTLPYSAFSSVKESLRGLSLGGRFLACDCRVKWIAEWIRDIDLQVTSRERNPQFCGSPAELRSRSFYQISPDDLKCLEPEDQLPTRTLTRTTTEDITEASTRRTAETAAKKLTTTTEAIEEVEERKQDNVVNGSGSFSAASIVINANKPEPQRPLNRPAMSRPTSPSRANPPIVTGNQRLRQRPRPRPNLLQGAPLDDNAEVERDVIVKEAFLQDSSVVIQWDSDTTNILGFRVVYRLFGENTFQPGPPLDPNEREFKIKNVPSQACIIVCVVSLEERNVSPDTVPFKQCREIRTNEASGTGSASSTDKIIIGTSAAICGTVVIAVVVFIACTRKKIKWGKKDGLPAILSNGTQTTTTTANSIAGGPTASLAGIGINVNSNQKDWDQLSMYSARSVGRS</sequence>
<feature type="signal peptide" evidence="6">
    <location>
        <begin position="1"/>
        <end position="24"/>
    </location>
</feature>
<gene>
    <name evidence="7" type="ORF">QYM36_002311</name>
</gene>
<evidence type="ECO:0000256" key="2">
    <source>
        <dbReference type="ARBA" id="ARBA00022729"/>
    </source>
</evidence>
<evidence type="ECO:0000256" key="4">
    <source>
        <dbReference type="SAM" id="MobiDB-lite"/>
    </source>
</evidence>
<keyword evidence="1" id="KW-0433">Leucine-rich repeat</keyword>
<feature type="chain" id="PRO_5041739233" evidence="6">
    <location>
        <begin position="25"/>
        <end position="721"/>
    </location>
</feature>
<dbReference type="GO" id="GO:0005886">
    <property type="term" value="C:plasma membrane"/>
    <property type="evidence" value="ECO:0007669"/>
    <property type="project" value="TreeGrafter"/>
</dbReference>
<dbReference type="SUPFAM" id="SSF52058">
    <property type="entry name" value="L domain-like"/>
    <property type="match status" value="1"/>
</dbReference>
<organism evidence="7 8">
    <name type="scientific">Artemia franciscana</name>
    <name type="common">Brine shrimp</name>
    <name type="synonym">Artemia sanfranciscana</name>
    <dbReference type="NCBI Taxonomy" id="6661"/>
    <lineage>
        <taxon>Eukaryota</taxon>
        <taxon>Metazoa</taxon>
        <taxon>Ecdysozoa</taxon>
        <taxon>Arthropoda</taxon>
        <taxon>Crustacea</taxon>
        <taxon>Branchiopoda</taxon>
        <taxon>Anostraca</taxon>
        <taxon>Artemiidae</taxon>
        <taxon>Artemia</taxon>
    </lineage>
</organism>
<feature type="transmembrane region" description="Helical" evidence="5">
    <location>
        <begin position="632"/>
        <end position="654"/>
    </location>
</feature>
<accession>A0AA88I4K4</accession>
<keyword evidence="5" id="KW-1133">Transmembrane helix</keyword>
<dbReference type="PANTHER" id="PTHR24369:SF210">
    <property type="entry name" value="CHAOPTIN-RELATED"/>
    <property type="match status" value="1"/>
</dbReference>